<evidence type="ECO:0000259" key="8">
    <source>
        <dbReference type="PROSITE" id="PS51821"/>
    </source>
</evidence>
<dbReference type="Proteomes" id="UP000094336">
    <property type="component" value="Unassembled WGS sequence"/>
</dbReference>
<evidence type="ECO:0000313" key="10">
    <source>
        <dbReference type="Proteomes" id="UP000094336"/>
    </source>
</evidence>
<evidence type="ECO:0000256" key="4">
    <source>
        <dbReference type="ARBA" id="ARBA00023163"/>
    </source>
</evidence>
<dbReference type="OrthoDB" id="1746739at2759"/>
<dbReference type="Pfam" id="PF11754">
    <property type="entry name" value="Velvet"/>
    <property type="match status" value="1"/>
</dbReference>
<evidence type="ECO:0000256" key="6">
    <source>
        <dbReference type="ARBA" id="ARBA00038045"/>
    </source>
</evidence>
<reference evidence="10" key="1">
    <citation type="submission" date="2016-05" db="EMBL/GenBank/DDBJ databases">
        <title>Comparative genomics of biotechnologically important yeasts.</title>
        <authorList>
            <consortium name="DOE Joint Genome Institute"/>
            <person name="Riley R."/>
            <person name="Haridas S."/>
            <person name="Wolfe K.H."/>
            <person name="Lopes M.R."/>
            <person name="Hittinger C.T."/>
            <person name="Goker M."/>
            <person name="Salamov A."/>
            <person name="Wisecaver J."/>
            <person name="Long T.M."/>
            <person name="Aerts A.L."/>
            <person name="Barry K."/>
            <person name="Choi C."/>
            <person name="Clum A."/>
            <person name="Coughlan A.Y."/>
            <person name="Deshpande S."/>
            <person name="Douglass A.P."/>
            <person name="Hanson S.J."/>
            <person name="Klenk H.-P."/>
            <person name="Labutti K."/>
            <person name="Lapidus A."/>
            <person name="Lindquist E."/>
            <person name="Lipzen A."/>
            <person name="Meier-Kolthoff J.P."/>
            <person name="Ohm R.A."/>
            <person name="Otillar R.P."/>
            <person name="Pangilinan J."/>
            <person name="Peng Y."/>
            <person name="Rokas A."/>
            <person name="Rosa C.A."/>
            <person name="Scheuner C."/>
            <person name="Sibirny A.A."/>
            <person name="Slot J.C."/>
            <person name="Stielow J.B."/>
            <person name="Sun H."/>
            <person name="Kurtzman C.P."/>
            <person name="Blackwell M."/>
            <person name="Grigoriev I.V."/>
            <person name="Jeffries T.W."/>
        </authorList>
    </citation>
    <scope>NUCLEOTIDE SEQUENCE [LARGE SCALE GENOMIC DNA]</scope>
    <source>
        <strain evidence="10">NRRL Y-12698</strain>
    </source>
</reference>
<evidence type="ECO:0000256" key="2">
    <source>
        <dbReference type="ARBA" id="ARBA00022969"/>
    </source>
</evidence>
<dbReference type="PROSITE" id="PS51821">
    <property type="entry name" value="VELVET"/>
    <property type="match status" value="1"/>
</dbReference>
<dbReference type="PANTHER" id="PTHR33572">
    <property type="entry name" value="SPORE DEVELOPMENT REGULATOR VOSA"/>
    <property type="match status" value="1"/>
</dbReference>
<evidence type="ECO:0000256" key="7">
    <source>
        <dbReference type="SAM" id="MobiDB-lite"/>
    </source>
</evidence>
<evidence type="ECO:0000313" key="9">
    <source>
        <dbReference type="EMBL" id="ODQ78208.1"/>
    </source>
</evidence>
<feature type="domain" description="Velvet" evidence="8">
    <location>
        <begin position="1"/>
        <end position="353"/>
    </location>
</feature>
<dbReference type="AlphaFoldDB" id="A0A1E3QKR5"/>
<dbReference type="PANTHER" id="PTHR33572:SF3">
    <property type="entry name" value="VELVET COMPLEX SUBUNIT B"/>
    <property type="match status" value="1"/>
</dbReference>
<dbReference type="GeneID" id="30147444"/>
<accession>A0A1E3QKR5</accession>
<gene>
    <name evidence="9" type="ORF">BABINDRAFT_162873</name>
</gene>
<keyword evidence="2" id="KW-0749">Sporulation</keyword>
<organism evidence="9 10">
    <name type="scientific">Babjeviella inositovora NRRL Y-12698</name>
    <dbReference type="NCBI Taxonomy" id="984486"/>
    <lineage>
        <taxon>Eukaryota</taxon>
        <taxon>Fungi</taxon>
        <taxon>Dikarya</taxon>
        <taxon>Ascomycota</taxon>
        <taxon>Saccharomycotina</taxon>
        <taxon>Pichiomycetes</taxon>
        <taxon>Serinales incertae sedis</taxon>
        <taxon>Babjeviella</taxon>
    </lineage>
</organism>
<dbReference type="GO" id="GO:0030435">
    <property type="term" value="P:sporulation resulting in formation of a cellular spore"/>
    <property type="evidence" value="ECO:0007669"/>
    <property type="project" value="UniProtKB-KW"/>
</dbReference>
<sequence>MTHSHRLEVVQQPVRARMCGISDKDRRLVCPPPCVKLHVTSASGASLTRLEMESLDVSPLILVTELYSVDQKENVSVIQTSYQAPGLYNDPEDSSPSLHSRPFLASGLRARAEGGSETEASDENGATVNGVYYELSSSVSYKPNFPITLDGFHAPHPLALQRVRCVTPPPQSRQHSSGDSTVSVPRSHLPLDELENQIELSPERPAPHASHHSATETYDTKTPTIQYSRPHASLQPVRNLIGNLVSNAYKLNDDTGNFGVWFIIPDLSIRIEGEFRLKFSLVDLSNMSLLMIQHEENEEDEDSDPEENYSAGVLVAAFSEVFRVFSAKKFPGVLDTTPLSKSFAAQGIKIPVKKETYSKDAD</sequence>
<name>A0A1E3QKR5_9ASCO</name>
<comment type="similarity">
    <text evidence="6">Belongs to the velvet family. VelB subfamily.</text>
</comment>
<feature type="region of interest" description="Disordered" evidence="7">
    <location>
        <begin position="167"/>
        <end position="186"/>
    </location>
</feature>
<protein>
    <recommendedName>
        <fullName evidence="8">Velvet domain-containing protein</fullName>
    </recommendedName>
</protein>
<evidence type="ECO:0000256" key="5">
    <source>
        <dbReference type="ARBA" id="ARBA00023242"/>
    </source>
</evidence>
<evidence type="ECO:0000256" key="3">
    <source>
        <dbReference type="ARBA" id="ARBA00023015"/>
    </source>
</evidence>
<dbReference type="Gene3D" id="2.60.40.3960">
    <property type="entry name" value="Velvet domain"/>
    <property type="match status" value="2"/>
</dbReference>
<dbReference type="RefSeq" id="XP_018983536.1">
    <property type="nucleotide sequence ID" value="XM_019129591.1"/>
</dbReference>
<keyword evidence="5" id="KW-0539">Nucleus</keyword>
<dbReference type="EMBL" id="KV454436">
    <property type="protein sequence ID" value="ODQ78208.1"/>
    <property type="molecule type" value="Genomic_DNA"/>
</dbReference>
<dbReference type="GO" id="GO:0005634">
    <property type="term" value="C:nucleus"/>
    <property type="evidence" value="ECO:0007669"/>
    <property type="project" value="UniProtKB-SubCell"/>
</dbReference>
<comment type="subcellular location">
    <subcellularLocation>
        <location evidence="1">Nucleus</location>
    </subcellularLocation>
</comment>
<keyword evidence="10" id="KW-1185">Reference proteome</keyword>
<proteinExistence type="inferred from homology"/>
<keyword evidence="3" id="KW-0805">Transcription regulation</keyword>
<dbReference type="STRING" id="984486.A0A1E3QKR5"/>
<keyword evidence="4" id="KW-0804">Transcription</keyword>
<feature type="compositionally biased region" description="Polar residues" evidence="7">
    <location>
        <begin position="172"/>
        <end position="184"/>
    </location>
</feature>
<evidence type="ECO:0000256" key="1">
    <source>
        <dbReference type="ARBA" id="ARBA00004123"/>
    </source>
</evidence>
<dbReference type="InterPro" id="IPR037525">
    <property type="entry name" value="Velvet_dom"/>
</dbReference>
<dbReference type="InterPro" id="IPR038491">
    <property type="entry name" value="Velvet_dom_sf"/>
</dbReference>
<dbReference type="InterPro" id="IPR021740">
    <property type="entry name" value="Velvet"/>
</dbReference>